<dbReference type="RefSeq" id="WP_097778653.1">
    <property type="nucleotide sequence ID" value="NZ_NMTZ01000002.1"/>
</dbReference>
<dbReference type="EMBL" id="NMTZ01000002">
    <property type="protein sequence ID" value="PDX85313.1"/>
    <property type="molecule type" value="Genomic_DNA"/>
</dbReference>
<dbReference type="InterPro" id="IPR036291">
    <property type="entry name" value="NAD(P)-bd_dom_sf"/>
</dbReference>
<dbReference type="PANTHER" id="PTHR43377:SF1">
    <property type="entry name" value="BILIVERDIN REDUCTASE A"/>
    <property type="match status" value="1"/>
</dbReference>
<dbReference type="Pfam" id="PF01408">
    <property type="entry name" value="GFO_IDH_MocA"/>
    <property type="match status" value="1"/>
</dbReference>
<dbReference type="Proteomes" id="UP000220480">
    <property type="component" value="Unassembled WGS sequence"/>
</dbReference>
<reference evidence="2 3" key="1">
    <citation type="journal article" date="2017" name="Front. Microbiol.">
        <title>New Insights into the Diversity of the Genus Faecalibacterium.</title>
        <authorList>
            <person name="Benevides L."/>
            <person name="Burman S."/>
            <person name="Martin R."/>
            <person name="Robert V."/>
            <person name="Thomas M."/>
            <person name="Miquel S."/>
            <person name="Chain F."/>
            <person name="Sokol H."/>
            <person name="Bermudez-Humaran L.G."/>
            <person name="Morrison M."/>
            <person name="Langella P."/>
            <person name="Azevedo V.A."/>
            <person name="Chatel J.M."/>
            <person name="Soares S."/>
        </authorList>
    </citation>
    <scope>NUCLEOTIDE SEQUENCE [LARGE SCALE GENOMIC DNA]</scope>
    <source>
        <strain evidence="2 3">CNCM I 4644</strain>
    </source>
</reference>
<evidence type="ECO:0000313" key="2">
    <source>
        <dbReference type="EMBL" id="PDX85313.1"/>
    </source>
</evidence>
<gene>
    <name evidence="2" type="ORF">CGS59_01650</name>
</gene>
<proteinExistence type="predicted"/>
<dbReference type="Gene3D" id="3.40.50.720">
    <property type="entry name" value="NAD(P)-binding Rossmann-like Domain"/>
    <property type="match status" value="1"/>
</dbReference>
<evidence type="ECO:0000313" key="3">
    <source>
        <dbReference type="Proteomes" id="UP000220480"/>
    </source>
</evidence>
<feature type="domain" description="Gfo/Idh/MocA-like oxidoreductase N-terminal" evidence="1">
    <location>
        <begin position="4"/>
        <end position="113"/>
    </location>
</feature>
<dbReference type="GO" id="GO:0000166">
    <property type="term" value="F:nucleotide binding"/>
    <property type="evidence" value="ECO:0007669"/>
    <property type="project" value="InterPro"/>
</dbReference>
<dbReference type="PANTHER" id="PTHR43377">
    <property type="entry name" value="BILIVERDIN REDUCTASE A"/>
    <property type="match status" value="1"/>
</dbReference>
<comment type="caution">
    <text evidence="2">The sequence shown here is derived from an EMBL/GenBank/DDBJ whole genome shotgun (WGS) entry which is preliminary data.</text>
</comment>
<name>A0A2A7B1N0_9FIRM</name>
<evidence type="ECO:0000259" key="1">
    <source>
        <dbReference type="Pfam" id="PF01408"/>
    </source>
</evidence>
<dbReference type="InterPro" id="IPR051450">
    <property type="entry name" value="Gfo/Idh/MocA_Oxidoreductases"/>
</dbReference>
<sequence>MAKLRFIVVGSGWRSLFYWRIAQALPERFELCAMLCRTEEKAEKMHREYGVPVSTSAEQCIALHPDLVVVAVNKASIAAVSTEWLARGFAVLCETPAALEEDALCALWQLHRQGAKLQVAEQYWLYPTLAKRLAAVRSGALGTPQFARLSVAHGYHAVSLARQFLNAGQQPVRVTGRSWTEKIIETDSRWGAVHNGALVEKTLQQHTLEFAGGGTAFLDFNGVQYHSYLRSTHTSVQGERGEVFDDTLRCLDAAGEPVCSQLTQLPDPLAAAAAQAGLNEDETAIACFLDRMQGYLASGAEVYPLADALQDAYLALLMERALAAPGQPVESTPQPWNTEER</sequence>
<dbReference type="AlphaFoldDB" id="A0A2A7B1N0"/>
<dbReference type="InterPro" id="IPR000683">
    <property type="entry name" value="Gfo/Idh/MocA-like_OxRdtase_N"/>
</dbReference>
<accession>A0A2A7B1N0</accession>
<dbReference type="SUPFAM" id="SSF51735">
    <property type="entry name" value="NAD(P)-binding Rossmann-fold domains"/>
    <property type="match status" value="1"/>
</dbReference>
<protein>
    <submittedName>
        <fullName evidence="2">Dehydrogenase</fullName>
    </submittedName>
</protein>
<organism evidence="2 3">
    <name type="scientific">Faecalibacterium prausnitzii</name>
    <dbReference type="NCBI Taxonomy" id="853"/>
    <lineage>
        <taxon>Bacteria</taxon>
        <taxon>Bacillati</taxon>
        <taxon>Bacillota</taxon>
        <taxon>Clostridia</taxon>
        <taxon>Eubacteriales</taxon>
        <taxon>Oscillospiraceae</taxon>
        <taxon>Faecalibacterium</taxon>
    </lineage>
</organism>